<dbReference type="Proteomes" id="UP000538666">
    <property type="component" value="Unassembled WGS sequence"/>
</dbReference>
<evidence type="ECO:0000313" key="1">
    <source>
        <dbReference type="EMBL" id="MBB6146675.1"/>
    </source>
</evidence>
<proteinExistence type="predicted"/>
<comment type="caution">
    <text evidence="1">The sequence shown here is derived from an EMBL/GenBank/DDBJ whole genome shotgun (WGS) entry which is preliminary data.</text>
</comment>
<gene>
    <name evidence="1" type="ORF">HNQ77_004654</name>
</gene>
<dbReference type="EMBL" id="JACHEK010000010">
    <property type="protein sequence ID" value="MBB6146675.1"/>
    <property type="molecule type" value="Genomic_DNA"/>
</dbReference>
<name>A0A841K114_9BACT</name>
<sequence length="56" mass="6172">MGSGSFGRALPPKRQGKLASTIALDTHLLFQAPASIATRVDEIRLEERQIPVNEKR</sequence>
<accession>A0A841K114</accession>
<evidence type="ECO:0000313" key="2">
    <source>
        <dbReference type="Proteomes" id="UP000538666"/>
    </source>
</evidence>
<protein>
    <submittedName>
        <fullName evidence="1">Uncharacterized protein</fullName>
    </submittedName>
</protein>
<keyword evidence="2" id="KW-1185">Reference proteome</keyword>
<organism evidence="1 2">
    <name type="scientific">Silvibacterium bohemicum</name>
    <dbReference type="NCBI Taxonomy" id="1577686"/>
    <lineage>
        <taxon>Bacteria</taxon>
        <taxon>Pseudomonadati</taxon>
        <taxon>Acidobacteriota</taxon>
        <taxon>Terriglobia</taxon>
        <taxon>Terriglobales</taxon>
        <taxon>Acidobacteriaceae</taxon>
        <taxon>Silvibacterium</taxon>
    </lineage>
</organism>
<reference evidence="1 2" key="1">
    <citation type="submission" date="2020-08" db="EMBL/GenBank/DDBJ databases">
        <title>Genomic Encyclopedia of Type Strains, Phase IV (KMG-IV): sequencing the most valuable type-strain genomes for metagenomic binning, comparative biology and taxonomic classification.</title>
        <authorList>
            <person name="Goeker M."/>
        </authorList>
    </citation>
    <scope>NUCLEOTIDE SEQUENCE [LARGE SCALE GENOMIC DNA]</scope>
    <source>
        <strain evidence="1 2">DSM 103733</strain>
    </source>
</reference>
<dbReference type="AlphaFoldDB" id="A0A841K114"/>